<protein>
    <recommendedName>
        <fullName evidence="4">DUF1127 domain-containing protein</fullName>
    </recommendedName>
</protein>
<organism evidence="2 3">
    <name type="scientific">Alcaligenes xylosoxydans xylosoxydans</name>
    <name type="common">Achromobacter xylosoxidans</name>
    <dbReference type="NCBI Taxonomy" id="85698"/>
    <lineage>
        <taxon>Bacteria</taxon>
        <taxon>Pseudomonadati</taxon>
        <taxon>Pseudomonadota</taxon>
        <taxon>Betaproteobacteria</taxon>
        <taxon>Burkholderiales</taxon>
        <taxon>Alcaligenaceae</taxon>
        <taxon>Achromobacter</taxon>
    </lineage>
</organism>
<dbReference type="Proteomes" id="UP001141992">
    <property type="component" value="Unassembled WGS sequence"/>
</dbReference>
<evidence type="ECO:0000313" key="3">
    <source>
        <dbReference type="Proteomes" id="UP001141992"/>
    </source>
</evidence>
<name>A0A9X3R6P1_ALCXX</name>
<evidence type="ECO:0008006" key="4">
    <source>
        <dbReference type="Google" id="ProtNLM"/>
    </source>
</evidence>
<proteinExistence type="predicted"/>
<dbReference type="RefSeq" id="WP_269865126.1">
    <property type="nucleotide sequence ID" value="NZ_JAPZVI010000029.1"/>
</dbReference>
<evidence type="ECO:0000256" key="1">
    <source>
        <dbReference type="SAM" id="MobiDB-lite"/>
    </source>
</evidence>
<reference evidence="2" key="1">
    <citation type="submission" date="2022-12" db="EMBL/GenBank/DDBJ databases">
        <authorList>
            <person name="Voronina O.L."/>
            <person name="Kunda M.S."/>
            <person name="Ryzhova N."/>
            <person name="Aksenova E.I."/>
        </authorList>
    </citation>
    <scope>NUCLEOTIDE SEQUENCE</scope>
    <source>
        <strain evidence="2">SCCH136:Ach223948</strain>
    </source>
</reference>
<comment type="caution">
    <text evidence="2">The sequence shown here is derived from an EMBL/GenBank/DDBJ whole genome shotgun (WGS) entry which is preliminary data.</text>
</comment>
<dbReference type="AlphaFoldDB" id="A0A9X3R6P1"/>
<evidence type="ECO:0000313" key="2">
    <source>
        <dbReference type="EMBL" id="MCZ8404836.1"/>
    </source>
</evidence>
<accession>A0A9X3R6P1</accession>
<gene>
    <name evidence="2" type="ORF">O9570_25510</name>
</gene>
<dbReference type="EMBL" id="JAPZVI010000029">
    <property type="protein sequence ID" value="MCZ8404836.1"/>
    <property type="molecule type" value="Genomic_DNA"/>
</dbReference>
<feature type="region of interest" description="Disordered" evidence="1">
    <location>
        <begin position="1"/>
        <end position="25"/>
    </location>
</feature>
<sequence length="113" mass="12692">MSAETCIQPTGPFGTEPKRLPTPELSLPVRPESVMSAPAILVPPPVGAARPAGLVSRLWRAYREWRSERTLRNLAENMDPHLLRDVGAPEWLVNQSSVEESLKRITRIDALRW</sequence>